<gene>
    <name evidence="2" type="ORF">C1C98_09535</name>
</gene>
<evidence type="ECO:0000259" key="1">
    <source>
        <dbReference type="PROSITE" id="PS50075"/>
    </source>
</evidence>
<dbReference type="PROSITE" id="PS50075">
    <property type="entry name" value="CARRIER"/>
    <property type="match status" value="1"/>
</dbReference>
<proteinExistence type="predicted"/>
<name>A0ABN5G5J2_PSEO1</name>
<dbReference type="RefSeq" id="WP_014337358.1">
    <property type="nucleotide sequence ID" value="NC_016830.1"/>
</dbReference>
<dbReference type="SUPFAM" id="SSF47336">
    <property type="entry name" value="ACP-like"/>
    <property type="match status" value="1"/>
</dbReference>
<evidence type="ECO:0000313" key="3">
    <source>
        <dbReference type="Proteomes" id="UP000235315"/>
    </source>
</evidence>
<evidence type="ECO:0000313" key="2">
    <source>
        <dbReference type="EMBL" id="AUO45689.1"/>
    </source>
</evidence>
<sequence length="84" mass="9148">MSVSPVDRLESIQLIIKSLVAGISRGGRVVGGGSRLVEDLYIDSMGLVELVLEVNNAFGIELSEDEVGEWRTVQDIFDSVVRDV</sequence>
<feature type="domain" description="Carrier" evidence="1">
    <location>
        <begin position="7"/>
        <end position="84"/>
    </location>
</feature>
<accession>A0ABN5G5J2</accession>
<protein>
    <submittedName>
        <fullName evidence="2">Acyl carrier protein</fullName>
    </submittedName>
</protein>
<organism evidence="2 3">
    <name type="scientific">Pseudomonas ogarae (strain DSM 112162 / CECT 30235 / F113)</name>
    <dbReference type="NCBI Taxonomy" id="1114970"/>
    <lineage>
        <taxon>Bacteria</taxon>
        <taxon>Pseudomonadati</taxon>
        <taxon>Pseudomonadota</taxon>
        <taxon>Gammaproteobacteria</taxon>
        <taxon>Pseudomonadales</taxon>
        <taxon>Pseudomonadaceae</taxon>
        <taxon>Pseudomonas</taxon>
    </lineage>
</organism>
<dbReference type="Pfam" id="PF00550">
    <property type="entry name" value="PP-binding"/>
    <property type="match status" value="1"/>
</dbReference>
<dbReference type="InterPro" id="IPR036736">
    <property type="entry name" value="ACP-like_sf"/>
</dbReference>
<keyword evidence="3" id="KW-1185">Reference proteome</keyword>
<dbReference type="InterPro" id="IPR009081">
    <property type="entry name" value="PP-bd_ACP"/>
</dbReference>
<dbReference type="Gene3D" id="1.10.1200.10">
    <property type="entry name" value="ACP-like"/>
    <property type="match status" value="1"/>
</dbReference>
<reference evidence="2 3" key="1">
    <citation type="submission" date="2018-01" db="EMBL/GenBank/DDBJ databases">
        <title>Tropical forage species Digitaria eriantha prevents oxidative stress under low temperature conditions by the incorporation of polyhydroxybutyrate-producing endophytic bacteria.</title>
        <authorList>
            <person name="Stritzler M."/>
            <person name="Ayub N."/>
        </authorList>
    </citation>
    <scope>NUCLEOTIDE SEQUENCE [LARGE SCALE GENOMIC DNA]</scope>
    <source>
        <strain evidence="2 3">FR1</strain>
    </source>
</reference>
<dbReference type="EMBL" id="CP025738">
    <property type="protein sequence ID" value="AUO45689.1"/>
    <property type="molecule type" value="Genomic_DNA"/>
</dbReference>
<dbReference type="Proteomes" id="UP000235315">
    <property type="component" value="Chromosome"/>
</dbReference>